<dbReference type="EnsemblBacteria" id="ABC20912">
    <property type="protein sequence ID" value="ABC20912"/>
    <property type="gene ID" value="Rru_A0107"/>
</dbReference>
<dbReference type="Pfam" id="PF13401">
    <property type="entry name" value="AAA_22"/>
    <property type="match status" value="1"/>
</dbReference>
<evidence type="ECO:0000259" key="1">
    <source>
        <dbReference type="Pfam" id="PF13401"/>
    </source>
</evidence>
<dbReference type="Gene3D" id="3.40.50.300">
    <property type="entry name" value="P-loop containing nucleotide triphosphate hydrolases"/>
    <property type="match status" value="1"/>
</dbReference>
<sequence length="303" mass="32567">MNAVDPVLVHFGFHRHPFPAEAGLELAYAGNDSQAPVRRLLARLTRYAGPVTVVGEAGLGKSYLCDWVAALLESRALVVRVNATDLGGARLLPLVAQALDLDPERPAGTSPRVLTARLLALRVSGRRAVLLVDGADALSDGDLEDLRRLDALETARGRLLRVALFGRPGLRERLQTLPQLARRLGPGVRLTPMTRSDLTSYLDHRLAVSRDPLWIDPVFTPAARRRLLRLARGVPGDLDRLASAALYLAAGEGAATVETGHMGTAARALNLGPRWLTLPRLPGFGGPNPLDALLHPLALQARS</sequence>
<dbReference type="KEGG" id="rru:Rru_A0107"/>
<dbReference type="eggNOG" id="COG3267">
    <property type="taxonomic scope" value="Bacteria"/>
</dbReference>
<proteinExistence type="predicted"/>
<dbReference type="GO" id="GO:0016887">
    <property type="term" value="F:ATP hydrolysis activity"/>
    <property type="evidence" value="ECO:0007669"/>
    <property type="project" value="InterPro"/>
</dbReference>
<name>Q2RY83_RHORT</name>
<dbReference type="Proteomes" id="UP000001929">
    <property type="component" value="Chromosome"/>
</dbReference>
<feature type="domain" description="ORC1/DEAH AAA+ ATPase" evidence="1">
    <location>
        <begin position="47"/>
        <end position="174"/>
    </location>
</feature>
<protein>
    <submittedName>
        <fullName evidence="2">MSHA biogenesis protein MshM</fullName>
    </submittedName>
</protein>
<evidence type="ECO:0000313" key="3">
    <source>
        <dbReference type="Proteomes" id="UP000001929"/>
    </source>
</evidence>
<dbReference type="SUPFAM" id="SSF52540">
    <property type="entry name" value="P-loop containing nucleoside triphosphate hydrolases"/>
    <property type="match status" value="1"/>
</dbReference>
<dbReference type="PANTHER" id="PTHR35894:SF1">
    <property type="entry name" value="PHOSPHORIBULOKINASE _ URIDINE KINASE FAMILY"/>
    <property type="match status" value="1"/>
</dbReference>
<reference evidence="2 3" key="1">
    <citation type="journal article" date="2011" name="Stand. Genomic Sci.">
        <title>Complete genome sequence of Rhodospirillum rubrum type strain (S1).</title>
        <authorList>
            <person name="Munk A.C."/>
            <person name="Copeland A."/>
            <person name="Lucas S."/>
            <person name="Lapidus A."/>
            <person name="Del Rio T.G."/>
            <person name="Barry K."/>
            <person name="Detter J.C."/>
            <person name="Hammon N."/>
            <person name="Israni S."/>
            <person name="Pitluck S."/>
            <person name="Brettin T."/>
            <person name="Bruce D."/>
            <person name="Han C."/>
            <person name="Tapia R."/>
            <person name="Gilna P."/>
            <person name="Schmutz J."/>
            <person name="Larimer F."/>
            <person name="Land M."/>
            <person name="Kyrpides N.C."/>
            <person name="Mavromatis K."/>
            <person name="Richardson P."/>
            <person name="Rohde M."/>
            <person name="Goker M."/>
            <person name="Klenk H.P."/>
            <person name="Zhang Y."/>
            <person name="Roberts G.P."/>
            <person name="Reslewic S."/>
            <person name="Schwartz D.C."/>
        </authorList>
    </citation>
    <scope>NUCLEOTIDE SEQUENCE [LARGE SCALE GENOMIC DNA]</scope>
    <source>
        <strain evidence="3">ATCC 11170 / ATH 1.1.1 / DSM 467 / LMG 4362 / NCIMB 8255 / S1</strain>
    </source>
</reference>
<dbReference type="InterPro" id="IPR027417">
    <property type="entry name" value="P-loop_NTPase"/>
</dbReference>
<gene>
    <name evidence="2" type="ordered locus">Rru_A0107</name>
</gene>
<dbReference type="EMBL" id="CP000230">
    <property type="protein sequence ID" value="ABC20912.1"/>
    <property type="molecule type" value="Genomic_DNA"/>
</dbReference>
<dbReference type="STRING" id="269796.Rru_A0107"/>
<dbReference type="PhylomeDB" id="Q2RY83"/>
<dbReference type="RefSeq" id="WP_011387868.1">
    <property type="nucleotide sequence ID" value="NC_007643.1"/>
</dbReference>
<organism evidence="2 3">
    <name type="scientific">Rhodospirillum rubrum (strain ATCC 11170 / ATH 1.1.1 / DSM 467 / LMG 4362 / NCIMB 8255 / S1)</name>
    <dbReference type="NCBI Taxonomy" id="269796"/>
    <lineage>
        <taxon>Bacteria</taxon>
        <taxon>Pseudomonadati</taxon>
        <taxon>Pseudomonadota</taxon>
        <taxon>Alphaproteobacteria</taxon>
        <taxon>Rhodospirillales</taxon>
        <taxon>Rhodospirillaceae</taxon>
        <taxon>Rhodospirillum</taxon>
    </lineage>
</organism>
<accession>Q2RY83</accession>
<keyword evidence="3" id="KW-1185">Reference proteome</keyword>
<dbReference type="PATRIC" id="fig|269796.9.peg.161"/>
<evidence type="ECO:0000313" key="2">
    <source>
        <dbReference type="EMBL" id="ABC20912.1"/>
    </source>
</evidence>
<dbReference type="HOGENOM" id="CLU_917915_0_0_5"/>
<dbReference type="AlphaFoldDB" id="Q2RY83"/>
<dbReference type="InterPro" id="IPR052026">
    <property type="entry name" value="ExeA_AAA_ATPase_DNA-bind"/>
</dbReference>
<dbReference type="PANTHER" id="PTHR35894">
    <property type="entry name" value="GENERAL SECRETION PATHWAY PROTEIN A-RELATED"/>
    <property type="match status" value="1"/>
</dbReference>
<dbReference type="InterPro" id="IPR049945">
    <property type="entry name" value="AAA_22"/>
</dbReference>